<evidence type="ECO:0000313" key="1">
    <source>
        <dbReference type="EMBL" id="MCI90540.1"/>
    </source>
</evidence>
<reference evidence="1 2" key="1">
    <citation type="journal article" date="2018" name="Front. Plant Sci.">
        <title>Red Clover (Trifolium pratense) and Zigzag Clover (T. medium) - A Picture of Genomic Similarities and Differences.</title>
        <authorList>
            <person name="Dluhosova J."/>
            <person name="Istvanek J."/>
            <person name="Nedelnik J."/>
            <person name="Repkova J."/>
        </authorList>
    </citation>
    <scope>NUCLEOTIDE SEQUENCE [LARGE SCALE GENOMIC DNA]</scope>
    <source>
        <strain evidence="2">cv. 10/8</strain>
        <tissue evidence="1">Leaf</tissue>
    </source>
</reference>
<dbReference type="AlphaFoldDB" id="A0A392VVR8"/>
<feature type="non-terminal residue" evidence="1">
    <location>
        <position position="1"/>
    </location>
</feature>
<dbReference type="PANTHER" id="PTHR46681">
    <property type="entry name" value="KINETOCHORE PROTEIN NDC80 HOMOLOG"/>
    <property type="match status" value="1"/>
</dbReference>
<evidence type="ECO:0000313" key="2">
    <source>
        <dbReference type="Proteomes" id="UP000265520"/>
    </source>
</evidence>
<dbReference type="EMBL" id="LXQA011247381">
    <property type="protein sequence ID" value="MCI90540.1"/>
    <property type="molecule type" value="Genomic_DNA"/>
</dbReference>
<proteinExistence type="predicted"/>
<dbReference type="InterPro" id="IPR055307">
    <property type="entry name" value="NDC80_plants"/>
</dbReference>
<keyword evidence="2" id="KW-1185">Reference proteome</keyword>
<feature type="non-terminal residue" evidence="1">
    <location>
        <position position="48"/>
    </location>
</feature>
<name>A0A392VVR8_9FABA</name>
<accession>A0A392VVR8</accession>
<protein>
    <submittedName>
        <fullName evidence="1">Kinetochore protein NDC80-like protein</fullName>
    </submittedName>
</protein>
<organism evidence="1 2">
    <name type="scientific">Trifolium medium</name>
    <dbReference type="NCBI Taxonomy" id="97028"/>
    <lineage>
        <taxon>Eukaryota</taxon>
        <taxon>Viridiplantae</taxon>
        <taxon>Streptophyta</taxon>
        <taxon>Embryophyta</taxon>
        <taxon>Tracheophyta</taxon>
        <taxon>Spermatophyta</taxon>
        <taxon>Magnoliopsida</taxon>
        <taxon>eudicotyledons</taxon>
        <taxon>Gunneridae</taxon>
        <taxon>Pentapetalae</taxon>
        <taxon>rosids</taxon>
        <taxon>fabids</taxon>
        <taxon>Fabales</taxon>
        <taxon>Fabaceae</taxon>
        <taxon>Papilionoideae</taxon>
        <taxon>50 kb inversion clade</taxon>
        <taxon>NPAAA clade</taxon>
        <taxon>Hologalegina</taxon>
        <taxon>IRL clade</taxon>
        <taxon>Trifolieae</taxon>
        <taxon>Trifolium</taxon>
    </lineage>
</organism>
<comment type="caution">
    <text evidence="1">The sequence shown here is derived from an EMBL/GenBank/DDBJ whole genome shotgun (WGS) entry which is preliminary data.</text>
</comment>
<dbReference type="Proteomes" id="UP000265520">
    <property type="component" value="Unassembled WGS sequence"/>
</dbReference>
<sequence length="48" mass="5366">DSFADDIKRSSVVKLEELASLQKKSAENAARLDVKRNQLAVLQSHIDQ</sequence>
<dbReference type="PANTHER" id="PTHR46681:SF1">
    <property type="entry name" value="KINETOCHORE PROTEIN NDC80 HOMOLOG"/>
    <property type="match status" value="1"/>
</dbReference>